<name>A0AAE0G8U4_9CHLO</name>
<keyword evidence="3" id="KW-1185">Reference proteome</keyword>
<dbReference type="AlphaFoldDB" id="A0AAE0G8U4"/>
<evidence type="ECO:0000313" key="3">
    <source>
        <dbReference type="Proteomes" id="UP001190700"/>
    </source>
</evidence>
<gene>
    <name evidence="2" type="ORF">CYMTET_18246</name>
</gene>
<proteinExistence type="predicted"/>
<organism evidence="2 3">
    <name type="scientific">Cymbomonas tetramitiformis</name>
    <dbReference type="NCBI Taxonomy" id="36881"/>
    <lineage>
        <taxon>Eukaryota</taxon>
        <taxon>Viridiplantae</taxon>
        <taxon>Chlorophyta</taxon>
        <taxon>Pyramimonadophyceae</taxon>
        <taxon>Pyramimonadales</taxon>
        <taxon>Pyramimonadaceae</taxon>
        <taxon>Cymbomonas</taxon>
    </lineage>
</organism>
<reference evidence="2 3" key="1">
    <citation type="journal article" date="2015" name="Genome Biol. Evol.">
        <title>Comparative Genomics of a Bacterivorous Green Alga Reveals Evolutionary Causalities and Consequences of Phago-Mixotrophic Mode of Nutrition.</title>
        <authorList>
            <person name="Burns J.A."/>
            <person name="Paasch A."/>
            <person name="Narechania A."/>
            <person name="Kim E."/>
        </authorList>
    </citation>
    <scope>NUCLEOTIDE SEQUENCE [LARGE SCALE GENOMIC DNA]</scope>
    <source>
        <strain evidence="2 3">PLY_AMNH</strain>
    </source>
</reference>
<accession>A0AAE0G8U4</accession>
<evidence type="ECO:0000256" key="1">
    <source>
        <dbReference type="SAM" id="MobiDB-lite"/>
    </source>
</evidence>
<sequence length="345" mass="36944">MKYNPSWRSDGALVICVGLEKEKIWLPDVRNLPPAARGTLRMRCEPHRAVNGRVYPNKWLKDLVQPEALTRRVVEGLKASAGGKGARPLDDWETPVSLKDQVQAEAVRLAEAHLSSCTMTRLAAPEQGWEVGVRGAKVRAEIRRASRLEGQNGLLLRLHMTAGGGKLVPMSVGYFDLLIVVFDEGLYLIPAEALRRRDYLRDSTAGHKGRTNLYVYPYGASSRKRGLQADTWADEWQVHAEKAGVAGEMVVRSVAQGQPAAALLAELRGCGAVRAEGEDALAESTAGRRGASGVPQSSAGSESGKGGAAVAPTGGVRGLGAGRAWAHLTGDPFTHLARLAPPPFP</sequence>
<comment type="caution">
    <text evidence="2">The sequence shown here is derived from an EMBL/GenBank/DDBJ whole genome shotgun (WGS) entry which is preliminary data.</text>
</comment>
<evidence type="ECO:0000313" key="2">
    <source>
        <dbReference type="EMBL" id="KAK3273522.1"/>
    </source>
</evidence>
<feature type="region of interest" description="Disordered" evidence="1">
    <location>
        <begin position="281"/>
        <end position="314"/>
    </location>
</feature>
<dbReference type="EMBL" id="LGRX02008434">
    <property type="protein sequence ID" value="KAK3273522.1"/>
    <property type="molecule type" value="Genomic_DNA"/>
</dbReference>
<protein>
    <submittedName>
        <fullName evidence="2">Uncharacterized protein</fullName>
    </submittedName>
</protein>
<dbReference type="Proteomes" id="UP001190700">
    <property type="component" value="Unassembled WGS sequence"/>
</dbReference>